<accession>A0A505MA42</accession>
<sequence>MKHTLSFTTIFCCLISGCTTIDTMILGMPLARSITPDYVKNYKTPVELINAKKLNGENGEGGIYQISLNQEQIPYTYMSSLCKSQQGSFYKIDAYSIYGTYGCSFSNNNKSWFVNIQKVRAIRNDVYIKTMQVDQSFVNQQKRIRDQELQRLENYKAQQIIKEKQKAIEYQKNILAKAPTSKDIGATICKDTDVSEYTGMLVYGRPQFRPVPGAKVIASLESLGNENQNIKINIKGWLSDNGGIGSGNNVLYKQTPLESGRVIWDNKSGWYKCNY</sequence>
<proteinExistence type="predicted"/>
<dbReference type="EMBL" id="WWCH01000001">
    <property type="protein sequence ID" value="MYM78322.1"/>
    <property type="molecule type" value="Genomic_DNA"/>
</dbReference>
<dbReference type="AlphaFoldDB" id="A0A505MA42"/>
<dbReference type="Proteomes" id="UP000066661">
    <property type="component" value="Chromosome I"/>
</dbReference>
<reference evidence="1 3" key="1">
    <citation type="submission" date="2015-12" db="EMBL/GenBank/DDBJ databases">
        <authorList>
            <person name="Wibberg D."/>
        </authorList>
    </citation>
    <scope>NUCLEOTIDE SEQUENCE [LARGE SCALE GENOMIC DNA]</scope>
    <source>
        <strain evidence="1">R2091</strain>
    </source>
</reference>
<name>A0A505MA42_ACIBA</name>
<dbReference type="PROSITE" id="PS51257">
    <property type="entry name" value="PROKAR_LIPOPROTEIN"/>
    <property type="match status" value="1"/>
</dbReference>
<reference evidence="2 4" key="2">
    <citation type="journal article" date="2017" name="Ann. Clin. Microbiol. Antimicrob.">
        <title>New eight genes identified at the clinical multidrug-resistant Acinetobacter baumannii DMS06669 strain in a Vietnam hospital.</title>
        <authorList>
            <person name="Si-Tuan N."/>
            <person name="Ngoc H.M."/>
            <person name="Hang P.T.T."/>
            <person name="Nguyen C."/>
            <person name="Van P.H."/>
            <person name="Huong N.T."/>
        </authorList>
    </citation>
    <scope>NUCLEOTIDE SEQUENCE [LARGE SCALE GENOMIC DNA]</scope>
    <source>
        <strain evidence="2 4">DMS06669</strain>
    </source>
</reference>
<dbReference type="RefSeq" id="WP_031967153.1">
    <property type="nucleotide sequence ID" value="NZ_CAUYZO010000003.1"/>
</dbReference>
<evidence type="ECO:0000313" key="4">
    <source>
        <dbReference type="Proteomes" id="UP000480763"/>
    </source>
</evidence>
<reference evidence="2" key="3">
    <citation type="submission" date="2019-12" db="EMBL/GenBank/DDBJ databases">
        <authorList>
            <person name="Nguyen S.-T."/>
        </authorList>
    </citation>
    <scope>NUCLEOTIDE SEQUENCE</scope>
    <source>
        <strain evidence="2">DMS06669</strain>
    </source>
</reference>
<evidence type="ECO:0000313" key="3">
    <source>
        <dbReference type="Proteomes" id="UP000066661"/>
    </source>
</evidence>
<organism evidence="2 4">
    <name type="scientific">Acinetobacter baumannii</name>
    <dbReference type="NCBI Taxonomy" id="470"/>
    <lineage>
        <taxon>Bacteria</taxon>
        <taxon>Pseudomonadati</taxon>
        <taxon>Pseudomonadota</taxon>
        <taxon>Gammaproteobacteria</taxon>
        <taxon>Moraxellales</taxon>
        <taxon>Moraxellaceae</taxon>
        <taxon>Acinetobacter</taxon>
        <taxon>Acinetobacter calcoaceticus/baumannii complex</taxon>
    </lineage>
</organism>
<gene>
    <name evidence="1" type="ORF">ABR2091_1842</name>
    <name evidence="2" type="ORF">GSE42_10295</name>
</gene>
<evidence type="ECO:0008006" key="5">
    <source>
        <dbReference type="Google" id="ProtNLM"/>
    </source>
</evidence>
<protein>
    <recommendedName>
        <fullName evidence="5">Lipoprotein</fullName>
    </recommendedName>
</protein>
<evidence type="ECO:0000313" key="2">
    <source>
        <dbReference type="EMBL" id="MYM78322.1"/>
    </source>
</evidence>
<dbReference type="EMBL" id="LN997846">
    <property type="protein sequence ID" value="CUW35244.1"/>
    <property type="molecule type" value="Genomic_DNA"/>
</dbReference>
<evidence type="ECO:0000313" key="1">
    <source>
        <dbReference type="EMBL" id="CUW35244.1"/>
    </source>
</evidence>
<dbReference type="Proteomes" id="UP000480763">
    <property type="component" value="Unassembled WGS sequence"/>
</dbReference>